<evidence type="ECO:0000313" key="2">
    <source>
        <dbReference type="EMBL" id="HFM97709.1"/>
    </source>
</evidence>
<dbReference type="AlphaFoldDB" id="A0A7C3KCH0"/>
<dbReference type="InterPro" id="IPR011051">
    <property type="entry name" value="RmlC_Cupin_sf"/>
</dbReference>
<dbReference type="SUPFAM" id="SSF51182">
    <property type="entry name" value="RmlC-like cupins"/>
    <property type="match status" value="1"/>
</dbReference>
<dbReference type="InterPro" id="IPR027565">
    <property type="entry name" value="Cupin_WbuC"/>
</dbReference>
<name>A0A7C3KCH0_9CYAN</name>
<sequence>MATQPLRSPSLSDLPTDGLKPLSQALISETAAKAKVSPRLRQNYNFHEHSERVQRFLNAMQPGTYVRPHRHRAVEGANRFEFFLVLQGVLGFLVMDERGQVLHTECLAADGAVRGIELAQENYHTLVALAPDTVMFELKEGPYDAQTDKEFLSMFPAEGTPEAAQWVKNWESYFTH</sequence>
<comment type="caution">
    <text evidence="2">The sequence shown here is derived from an EMBL/GenBank/DDBJ whole genome shotgun (WGS) entry which is preliminary data.</text>
</comment>
<feature type="domain" description="Cupin fold metalloprotein WbuC cupin" evidence="1">
    <location>
        <begin position="23"/>
        <end position="105"/>
    </location>
</feature>
<dbReference type="InterPro" id="IPR046058">
    <property type="entry name" value="WbuC_cupin"/>
</dbReference>
<dbReference type="NCBIfam" id="TIGR04366">
    <property type="entry name" value="cupin_WbuC"/>
    <property type="match status" value="1"/>
</dbReference>
<dbReference type="Pfam" id="PF19480">
    <property type="entry name" value="DUF6016"/>
    <property type="match status" value="1"/>
</dbReference>
<evidence type="ECO:0000259" key="1">
    <source>
        <dbReference type="Pfam" id="PF19480"/>
    </source>
</evidence>
<protein>
    <submittedName>
        <fullName evidence="2">Cupin fold metalloprotein, WbuC family</fullName>
    </submittedName>
</protein>
<dbReference type="CDD" id="cd07005">
    <property type="entry name" value="cupin_WbuC-like"/>
    <property type="match status" value="1"/>
</dbReference>
<gene>
    <name evidence="2" type="ORF">ENR64_08060</name>
</gene>
<dbReference type="EMBL" id="DSRU01000104">
    <property type="protein sequence ID" value="HFM97709.1"/>
    <property type="molecule type" value="Genomic_DNA"/>
</dbReference>
<accession>A0A7C3KCH0</accession>
<reference evidence="2" key="1">
    <citation type="journal article" date="2020" name="mSystems">
        <title>Genome- and Community-Level Interaction Insights into Carbon Utilization and Element Cycling Functions of Hydrothermarchaeota in Hydrothermal Sediment.</title>
        <authorList>
            <person name="Zhou Z."/>
            <person name="Liu Y."/>
            <person name="Xu W."/>
            <person name="Pan J."/>
            <person name="Luo Z.H."/>
            <person name="Li M."/>
        </authorList>
    </citation>
    <scope>NUCLEOTIDE SEQUENCE [LARGE SCALE GENOMIC DNA]</scope>
    <source>
        <strain evidence="2">SpSt-418</strain>
    </source>
</reference>
<proteinExistence type="predicted"/>
<organism evidence="2">
    <name type="scientific">Oscillatoriales cyanobacterium SpSt-418</name>
    <dbReference type="NCBI Taxonomy" id="2282169"/>
    <lineage>
        <taxon>Bacteria</taxon>
        <taxon>Bacillati</taxon>
        <taxon>Cyanobacteriota</taxon>
        <taxon>Cyanophyceae</taxon>
        <taxon>Oscillatoriophycideae</taxon>
        <taxon>Oscillatoriales</taxon>
    </lineage>
</organism>